<evidence type="ECO:0000313" key="3">
    <source>
        <dbReference type="Proteomes" id="UP000007978"/>
    </source>
</evidence>
<feature type="region of interest" description="Disordered" evidence="1">
    <location>
        <begin position="24"/>
        <end position="59"/>
    </location>
</feature>
<organism evidence="2 3">
    <name type="scientific">Fusarium pseudograminearum (strain CS3096)</name>
    <name type="common">Wheat and barley crown-rot fungus</name>
    <dbReference type="NCBI Taxonomy" id="1028729"/>
    <lineage>
        <taxon>Eukaryota</taxon>
        <taxon>Fungi</taxon>
        <taxon>Dikarya</taxon>
        <taxon>Ascomycota</taxon>
        <taxon>Pezizomycotina</taxon>
        <taxon>Sordariomycetes</taxon>
        <taxon>Hypocreomycetidae</taxon>
        <taxon>Hypocreales</taxon>
        <taxon>Nectriaceae</taxon>
        <taxon>Fusarium</taxon>
    </lineage>
</organism>
<dbReference type="GeneID" id="20364794"/>
<dbReference type="KEGG" id="fpu:FPSE_06176"/>
<dbReference type="HOGENOM" id="CLU_2671266_0_0_1"/>
<accession>K3VJS4</accession>
<reference evidence="2 3" key="1">
    <citation type="journal article" date="2012" name="PLoS Pathog.">
        <title>Comparative pathogenomics reveals horizontally acquired novel virulence genes in fungi infecting cereal hosts.</title>
        <authorList>
            <person name="Gardiner D.M."/>
            <person name="McDonald M.C."/>
            <person name="Covarelli L."/>
            <person name="Solomon P.S."/>
            <person name="Rusu A.G."/>
            <person name="Marshall M."/>
            <person name="Kazan K."/>
            <person name="Chakraborty S."/>
            <person name="McDonald B.A."/>
            <person name="Manners J.M."/>
        </authorList>
    </citation>
    <scope>NUCLEOTIDE SEQUENCE [LARGE SCALE GENOMIC DNA]</scope>
    <source>
        <strain evidence="2 3">CS3096</strain>
    </source>
</reference>
<keyword evidence="3" id="KW-1185">Reference proteome</keyword>
<name>K3VJS4_FUSPC</name>
<dbReference type="OrthoDB" id="4847853at2759"/>
<comment type="caution">
    <text evidence="2">The sequence shown here is derived from an EMBL/GenBank/DDBJ whole genome shotgun (WGS) entry which is preliminary data.</text>
</comment>
<proteinExistence type="predicted"/>
<dbReference type="Proteomes" id="UP000007978">
    <property type="component" value="Chromosome 3"/>
</dbReference>
<sequence>MPASTSSQMQMPREPAPVAFAAERTSIEQPPRPIQPMTMEQPELSMRGGKDGGVRTTNPSIFYQQTTDTFHRPSAVEFALVYVALSA</sequence>
<dbReference type="AlphaFoldDB" id="K3VJS4"/>
<evidence type="ECO:0000256" key="1">
    <source>
        <dbReference type="SAM" id="MobiDB-lite"/>
    </source>
</evidence>
<protein>
    <submittedName>
        <fullName evidence="2">Uncharacterized protein</fullName>
    </submittedName>
</protein>
<dbReference type="eggNOG" id="ENOG502RNUS">
    <property type="taxonomic scope" value="Eukaryota"/>
</dbReference>
<evidence type="ECO:0000313" key="2">
    <source>
        <dbReference type="EMBL" id="EKJ73558.1"/>
    </source>
</evidence>
<gene>
    <name evidence="2" type="ORF">FPSE_06176</name>
</gene>
<dbReference type="EMBL" id="AFNW01000134">
    <property type="protein sequence ID" value="EKJ73558.1"/>
    <property type="molecule type" value="Genomic_DNA"/>
</dbReference>
<dbReference type="RefSeq" id="XP_009257569.1">
    <property type="nucleotide sequence ID" value="XM_009259294.1"/>
</dbReference>